<reference evidence="1 2" key="1">
    <citation type="submission" date="2012-05" db="EMBL/GenBank/DDBJ databases">
        <title>The Genome Sequence of Sutterella wadsworthensis 2_1_59BFAA.</title>
        <authorList>
            <consortium name="The Broad Institute Genome Sequencing Platform"/>
            <person name="Earl A."/>
            <person name="Ward D."/>
            <person name="Feldgarden M."/>
            <person name="Gevers D."/>
            <person name="Daigneault M."/>
            <person name="Strauss J."/>
            <person name="Allen-Vercoe E."/>
            <person name="Walker B."/>
            <person name="Young S.K."/>
            <person name="Zeng Q."/>
            <person name="Gargeya S."/>
            <person name="Fitzgerald M."/>
            <person name="Haas B."/>
            <person name="Abouelleil A."/>
            <person name="Alvarado L."/>
            <person name="Arachchi H.M."/>
            <person name="Berlin A.M."/>
            <person name="Chapman S.B."/>
            <person name="Goldberg J."/>
            <person name="Griggs A."/>
            <person name="Gujja S."/>
            <person name="Hansen M."/>
            <person name="Howarth C."/>
            <person name="Imamovic A."/>
            <person name="Larimer J."/>
            <person name="McCowen C."/>
            <person name="Montmayeur A."/>
            <person name="Murphy C."/>
            <person name="Neiman D."/>
            <person name="Pearson M."/>
            <person name="Priest M."/>
            <person name="Roberts A."/>
            <person name="Saif S."/>
            <person name="Shea T."/>
            <person name="Sisk P."/>
            <person name="Sykes S."/>
            <person name="Wortman J."/>
            <person name="Nusbaum C."/>
            <person name="Birren B."/>
        </authorList>
    </citation>
    <scope>NUCLEOTIDE SEQUENCE [LARGE SCALE GENOMIC DNA]</scope>
    <source>
        <strain evidence="1 2">2_1_59BFAA</strain>
    </source>
</reference>
<evidence type="ECO:0000313" key="2">
    <source>
        <dbReference type="Proteomes" id="UP000005835"/>
    </source>
</evidence>
<dbReference type="STRING" id="742823.HMPREF9465_01267"/>
<protein>
    <submittedName>
        <fullName evidence="1">Uncharacterized protein</fullName>
    </submittedName>
</protein>
<dbReference type="HOGENOM" id="CLU_2738566_0_0_4"/>
<name>K1JU10_9BURK</name>
<keyword evidence="2" id="KW-1185">Reference proteome</keyword>
<dbReference type="PATRIC" id="fig|742823.3.peg.1255"/>
<accession>K1JU10</accession>
<comment type="caution">
    <text evidence="1">The sequence shown here is derived from an EMBL/GenBank/DDBJ whole genome shotgun (WGS) entry which is preliminary data.</text>
</comment>
<gene>
    <name evidence="1" type="ORF">HMPREF9465_01267</name>
</gene>
<organism evidence="1 2">
    <name type="scientific">Sutterella wadsworthensis 2_1_59BFAA</name>
    <dbReference type="NCBI Taxonomy" id="742823"/>
    <lineage>
        <taxon>Bacteria</taxon>
        <taxon>Pseudomonadati</taxon>
        <taxon>Pseudomonadota</taxon>
        <taxon>Betaproteobacteria</taxon>
        <taxon>Burkholderiales</taxon>
        <taxon>Sutterellaceae</taxon>
        <taxon>Sutterella</taxon>
    </lineage>
</organism>
<sequence length="71" mass="7863">MTARNFYRVDAAGRIEKLSGSILKELTGAATVAAAMDAIRNDMTGREDFAEICFSYLEACVIARTRKERSE</sequence>
<dbReference type="Proteomes" id="UP000005835">
    <property type="component" value="Unassembled WGS sequence"/>
</dbReference>
<proteinExistence type="predicted"/>
<dbReference type="AlphaFoldDB" id="K1JU10"/>
<dbReference type="EMBL" id="ADMG01000031">
    <property type="protein sequence ID" value="EKB31162.1"/>
    <property type="molecule type" value="Genomic_DNA"/>
</dbReference>
<dbReference type="RefSeq" id="WP_005435226.1">
    <property type="nucleotide sequence ID" value="NZ_JH815516.1"/>
</dbReference>
<evidence type="ECO:0000313" key="1">
    <source>
        <dbReference type="EMBL" id="EKB31162.1"/>
    </source>
</evidence>